<keyword evidence="1" id="KW-0472">Membrane</keyword>
<comment type="caution">
    <text evidence="3">The sequence shown here is derived from an EMBL/GenBank/DDBJ whole genome shotgun (WGS) entry which is preliminary data.</text>
</comment>
<accession>A0A6L2K0C4</accession>
<evidence type="ECO:0000313" key="3">
    <source>
        <dbReference type="EMBL" id="GEU42848.1"/>
    </source>
</evidence>
<reference evidence="3" key="1">
    <citation type="journal article" date="2019" name="Sci. Rep.">
        <title>Draft genome of Tanacetum cinerariifolium, the natural source of mosquito coil.</title>
        <authorList>
            <person name="Yamashiro T."/>
            <person name="Shiraishi A."/>
            <person name="Satake H."/>
            <person name="Nakayama K."/>
        </authorList>
    </citation>
    <scope>NUCLEOTIDE SEQUENCE</scope>
</reference>
<sequence length="373" mass="42445">MLYLLRVEMVINSPWIMPIPGTKELASPERTALGRCHDSTKGLVSPRYADVTFYKDLTLICADLSSILVKPQSSQYIVPTGRVIVHTGRVIVPTGRYVVPTGRVIVATGRSEDSETRIHGELEKRDAEKQVRLTRHQLMLWFCFFIFMISGGDYGDKHCYGEAHKISIENVKCLGGVIYVSSFTIYFMLTIPKNNTLTGSVPDQMEFRGSSIYRVWKLIDTPYQAMWDTAYWGFLGVMTTFDIFQNILLLYCEYGVLMSPGYGVLGLQSIVVICIVQHTHLVKGLDFALLNKVRTKHTVNIELRLDPYVKTANMLAVLVEEQRKKGRKEKVDSNRQPILSMFGAGRVNEETNVDYKKEKVDSNRQSILRMMHN</sequence>
<protein>
    <recommendedName>
        <fullName evidence="2">RED-like N-terminal domain-containing protein</fullName>
    </recommendedName>
</protein>
<dbReference type="Pfam" id="PF07808">
    <property type="entry name" value="RED_N"/>
    <property type="match status" value="1"/>
</dbReference>
<feature type="domain" description="RED-like N-terminal" evidence="2">
    <location>
        <begin position="276"/>
        <end position="299"/>
    </location>
</feature>
<keyword evidence="1" id="KW-1133">Transmembrane helix</keyword>
<proteinExistence type="predicted"/>
<name>A0A6L2K0C4_TANCI</name>
<keyword evidence="1" id="KW-0812">Transmembrane</keyword>
<dbReference type="AlphaFoldDB" id="A0A6L2K0C4"/>
<evidence type="ECO:0000256" key="1">
    <source>
        <dbReference type="SAM" id="Phobius"/>
    </source>
</evidence>
<organism evidence="3">
    <name type="scientific">Tanacetum cinerariifolium</name>
    <name type="common">Dalmatian daisy</name>
    <name type="synonym">Chrysanthemum cinerariifolium</name>
    <dbReference type="NCBI Taxonomy" id="118510"/>
    <lineage>
        <taxon>Eukaryota</taxon>
        <taxon>Viridiplantae</taxon>
        <taxon>Streptophyta</taxon>
        <taxon>Embryophyta</taxon>
        <taxon>Tracheophyta</taxon>
        <taxon>Spermatophyta</taxon>
        <taxon>Magnoliopsida</taxon>
        <taxon>eudicotyledons</taxon>
        <taxon>Gunneridae</taxon>
        <taxon>Pentapetalae</taxon>
        <taxon>asterids</taxon>
        <taxon>campanulids</taxon>
        <taxon>Asterales</taxon>
        <taxon>Asteraceae</taxon>
        <taxon>Asteroideae</taxon>
        <taxon>Anthemideae</taxon>
        <taxon>Anthemidinae</taxon>
        <taxon>Tanacetum</taxon>
    </lineage>
</organism>
<gene>
    <name evidence="3" type="ORF">Tci_014826</name>
</gene>
<evidence type="ECO:0000259" key="2">
    <source>
        <dbReference type="Pfam" id="PF07808"/>
    </source>
</evidence>
<dbReference type="EMBL" id="BKCJ010001624">
    <property type="protein sequence ID" value="GEU42848.1"/>
    <property type="molecule type" value="Genomic_DNA"/>
</dbReference>
<dbReference type="InterPro" id="IPR012916">
    <property type="entry name" value="RED_N"/>
</dbReference>
<feature type="transmembrane region" description="Helical" evidence="1">
    <location>
        <begin position="138"/>
        <end position="155"/>
    </location>
</feature>